<dbReference type="STRING" id="7574.A0A1S3JBI2"/>
<dbReference type="PANTHER" id="PTHR31336:SF3">
    <property type="entry name" value="PROTEIN LIN-37 HOMOLOG"/>
    <property type="match status" value="1"/>
</dbReference>
<proteinExistence type="predicted"/>
<keyword evidence="2" id="KW-1185">Reference proteome</keyword>
<dbReference type="GeneID" id="106171833"/>
<dbReference type="OrthoDB" id="6287771at2759"/>
<dbReference type="PANTHER" id="PTHR31336">
    <property type="entry name" value="LIN37 HOMOLOG"/>
    <property type="match status" value="1"/>
</dbReference>
<feature type="compositionally biased region" description="Polar residues" evidence="1">
    <location>
        <begin position="60"/>
        <end position="74"/>
    </location>
</feature>
<dbReference type="OMA" id="SNVARWK"/>
<dbReference type="Pfam" id="PF15306">
    <property type="entry name" value="LIN37"/>
    <property type="match status" value="1"/>
</dbReference>
<dbReference type="GO" id="GO:0017053">
    <property type="term" value="C:transcription repressor complex"/>
    <property type="evidence" value="ECO:0007669"/>
    <property type="project" value="InterPro"/>
</dbReference>
<reference evidence="3 4" key="2">
    <citation type="submission" date="2025-04" db="UniProtKB">
        <authorList>
            <consortium name="RefSeq"/>
        </authorList>
    </citation>
    <scope>IDENTIFICATION</scope>
    <source>
        <tissue evidence="3">Gonads</tissue>
    </source>
</reference>
<feature type="region of interest" description="Disordered" evidence="1">
    <location>
        <begin position="37"/>
        <end position="92"/>
    </location>
</feature>
<dbReference type="GO" id="GO:0000122">
    <property type="term" value="P:negative regulation of transcription by RNA polymerase II"/>
    <property type="evidence" value="ECO:0007669"/>
    <property type="project" value="TreeGrafter"/>
</dbReference>
<accession>A0A1S3JBI2</accession>
<evidence type="ECO:0000256" key="1">
    <source>
        <dbReference type="SAM" id="MobiDB-lite"/>
    </source>
</evidence>
<evidence type="ECO:0000313" key="3">
    <source>
        <dbReference type="RefSeq" id="XP_013407765.1"/>
    </source>
</evidence>
<dbReference type="RefSeq" id="XP_013407765.1">
    <property type="nucleotide sequence ID" value="XM_013552311.2"/>
</dbReference>
<dbReference type="RefSeq" id="XP_013416843.1">
    <property type="nucleotide sequence ID" value="XM_013561389.1"/>
</dbReference>
<dbReference type="Proteomes" id="UP000085678">
    <property type="component" value="Unplaced"/>
</dbReference>
<dbReference type="GO" id="GO:0031523">
    <property type="term" value="C:Myb complex"/>
    <property type="evidence" value="ECO:0007669"/>
    <property type="project" value="TreeGrafter"/>
</dbReference>
<evidence type="ECO:0000313" key="4">
    <source>
        <dbReference type="RefSeq" id="XP_013416843.1"/>
    </source>
</evidence>
<dbReference type="AlphaFoldDB" id="A0A1S3JBI2"/>
<dbReference type="GeneID" id="106178268"/>
<dbReference type="KEGG" id="lak:106178268"/>
<gene>
    <name evidence="3" type="primary">LOC106171833</name>
    <name evidence="4" type="synonym">LOC106178268</name>
</gene>
<sequence>MKMSSRSRSDNNTEVVTARSRLDGVLQTLVDKKDDSIEIDVDIQIKEEPTEDSPVKVSTPRKSTISTPGSSTKSPAAKKRKRKDDGPGGEMGQYHHTYVMKLFDRSVDLAQFTENTPLYPVCRAWIRNQPHNRELGIKRLETPEPEELSDEEEAEGPKNVYRLPAPLGPVKREPGHAFMHTDLRVPSPVPQPDLPLDVHADQDQAPPAEQLLLNHMVRWKEIRQKWKVQSIVNEARYAESLHVIKDIYDYQMQQ</sequence>
<feature type="compositionally biased region" description="Acidic residues" evidence="1">
    <location>
        <begin position="143"/>
        <end position="154"/>
    </location>
</feature>
<dbReference type="KEGG" id="lak:106171833"/>
<evidence type="ECO:0000313" key="2">
    <source>
        <dbReference type="Proteomes" id="UP000085678"/>
    </source>
</evidence>
<reference evidence="4" key="1">
    <citation type="journal article" date="2015" name="Nat. Commun.">
        <title>The Lingula genome provides insights into brachiopod evolution and the origin of phosphate biomineralization.</title>
        <authorList>
            <person name="Luo Y.J."/>
            <person name="Takeuchi T."/>
            <person name="Koyanagi R."/>
            <person name="Yamada L."/>
            <person name="Kanda M."/>
            <person name="Khalturina M."/>
            <person name="Fujie M."/>
            <person name="Yamasaki S.I."/>
            <person name="Endo K."/>
            <person name="Satoh N."/>
        </authorList>
    </citation>
    <scope>NUCLEOTIDE SEQUENCE</scope>
</reference>
<name>A0A1S3JBI2_LINAN</name>
<dbReference type="InterPro" id="IPR028226">
    <property type="entry name" value="LIN37"/>
</dbReference>
<protein>
    <submittedName>
        <fullName evidence="3 4">Protein lin-37 homolog</fullName>
    </submittedName>
</protein>
<feature type="region of interest" description="Disordered" evidence="1">
    <location>
        <begin position="138"/>
        <end position="164"/>
    </location>
</feature>
<organism evidence="2 3">
    <name type="scientific">Lingula anatina</name>
    <name type="common">Brachiopod</name>
    <name type="synonym">Lingula unguis</name>
    <dbReference type="NCBI Taxonomy" id="7574"/>
    <lineage>
        <taxon>Eukaryota</taxon>
        <taxon>Metazoa</taxon>
        <taxon>Spiralia</taxon>
        <taxon>Lophotrochozoa</taxon>
        <taxon>Brachiopoda</taxon>
        <taxon>Linguliformea</taxon>
        <taxon>Lingulata</taxon>
        <taxon>Lingulida</taxon>
        <taxon>Linguloidea</taxon>
        <taxon>Lingulidae</taxon>
        <taxon>Lingula</taxon>
    </lineage>
</organism>